<reference evidence="1 2" key="1">
    <citation type="journal article" date="2019" name="Fungal Biol. Biotechnol.">
        <title>Draft genome sequence of fastidious pathogen Ceratobasidium theobromae, which causes vascular-streak dieback in Theobroma cacao.</title>
        <authorList>
            <person name="Ali S.S."/>
            <person name="Asman A."/>
            <person name="Shao J."/>
            <person name="Firmansyah A.P."/>
            <person name="Susilo A.W."/>
            <person name="Rosmana A."/>
            <person name="McMahon P."/>
            <person name="Junaid M."/>
            <person name="Guest D."/>
            <person name="Kheng T.Y."/>
            <person name="Meinhardt L.W."/>
            <person name="Bailey B.A."/>
        </authorList>
    </citation>
    <scope>NUCLEOTIDE SEQUENCE [LARGE SCALE GENOMIC DNA]</scope>
    <source>
        <strain evidence="1 2">CT2</strain>
    </source>
</reference>
<dbReference type="Proteomes" id="UP000383932">
    <property type="component" value="Unassembled WGS sequence"/>
</dbReference>
<accession>A0A5N5Q7K6</accession>
<evidence type="ECO:0000313" key="1">
    <source>
        <dbReference type="EMBL" id="KAB5587396.1"/>
    </source>
</evidence>
<proteinExistence type="predicted"/>
<protein>
    <submittedName>
        <fullName evidence="1">Uncharacterized protein</fullName>
    </submittedName>
</protein>
<name>A0A5N5Q7K6_9AGAM</name>
<sequence>MVTQSSTSRAILHLHEIEKSLVQADIELYLRDELSSISMTDDEVAQLATRSGNLFIYAATLVRYIHPSEGAVDPQRRLRSALAITSESANKYAELDALYVAVLKAALERKGLDSDEAEDVRVVLWTVLCVQEPISIQTLANLAGVNDSRRTLPALQALRSVIHVSEMSKLVSTLHASFPDFMFSKERSGRFFCDLAGHNESLAERCFDVMKAQLRKPGRSCVESNLGNVGILMSILGRSLGTGHEFG</sequence>
<dbReference type="EMBL" id="SSOP01001140">
    <property type="protein sequence ID" value="KAB5587396.1"/>
    <property type="molecule type" value="Genomic_DNA"/>
</dbReference>
<keyword evidence="2" id="KW-1185">Reference proteome</keyword>
<organism evidence="1 2">
    <name type="scientific">Ceratobasidium theobromae</name>
    <dbReference type="NCBI Taxonomy" id="1582974"/>
    <lineage>
        <taxon>Eukaryota</taxon>
        <taxon>Fungi</taxon>
        <taxon>Dikarya</taxon>
        <taxon>Basidiomycota</taxon>
        <taxon>Agaricomycotina</taxon>
        <taxon>Agaricomycetes</taxon>
        <taxon>Cantharellales</taxon>
        <taxon>Ceratobasidiaceae</taxon>
        <taxon>Ceratobasidium</taxon>
    </lineage>
</organism>
<dbReference type="OrthoDB" id="3262196at2759"/>
<comment type="caution">
    <text evidence="1">The sequence shown here is derived from an EMBL/GenBank/DDBJ whole genome shotgun (WGS) entry which is preliminary data.</text>
</comment>
<evidence type="ECO:0000313" key="2">
    <source>
        <dbReference type="Proteomes" id="UP000383932"/>
    </source>
</evidence>
<gene>
    <name evidence="1" type="ORF">CTheo_9168</name>
</gene>
<dbReference type="AlphaFoldDB" id="A0A5N5Q7K6"/>